<evidence type="ECO:0000313" key="2">
    <source>
        <dbReference type="Proteomes" id="UP001595722"/>
    </source>
</evidence>
<keyword evidence="2" id="KW-1185">Reference proteome</keyword>
<dbReference type="RefSeq" id="WP_376867109.1">
    <property type="nucleotide sequence ID" value="NZ_JBHRYB010000013.1"/>
</dbReference>
<comment type="caution">
    <text evidence="1">The sequence shown here is derived from an EMBL/GenBank/DDBJ whole genome shotgun (WGS) entry which is preliminary data.</text>
</comment>
<dbReference type="EMBL" id="JBHRYB010000013">
    <property type="protein sequence ID" value="MFC3680986.1"/>
    <property type="molecule type" value="Genomic_DNA"/>
</dbReference>
<organism evidence="1 2">
    <name type="scientific">Bacterioplanoides pacificum</name>
    <dbReference type="NCBI Taxonomy" id="1171596"/>
    <lineage>
        <taxon>Bacteria</taxon>
        <taxon>Pseudomonadati</taxon>
        <taxon>Pseudomonadota</taxon>
        <taxon>Gammaproteobacteria</taxon>
        <taxon>Oceanospirillales</taxon>
        <taxon>Oceanospirillaceae</taxon>
        <taxon>Bacterioplanoides</taxon>
    </lineage>
</organism>
<reference evidence="2" key="1">
    <citation type="journal article" date="2019" name="Int. J. Syst. Evol. Microbiol.">
        <title>The Global Catalogue of Microorganisms (GCM) 10K type strain sequencing project: providing services to taxonomists for standard genome sequencing and annotation.</title>
        <authorList>
            <consortium name="The Broad Institute Genomics Platform"/>
            <consortium name="The Broad Institute Genome Sequencing Center for Infectious Disease"/>
            <person name="Wu L."/>
            <person name="Ma J."/>
        </authorList>
    </citation>
    <scope>NUCLEOTIDE SEQUENCE [LARGE SCALE GENOMIC DNA]</scope>
    <source>
        <strain evidence="2">KCTC 42424</strain>
    </source>
</reference>
<sequence>MASWLSFTNHKLYQCRLLLQQADTTTQPLALHEALQDSALYALRDAYLSYLHELAELATYRQPVSGLAQLLADTPLITGEMKELEYLENDSFSWLKAMLNAAEAVGQADSKSHSQPQAVRPGMIQLHQENQPDISAWLGQLTQLIDLQRENRQES</sequence>
<name>A0ABV7VWU0_9GAMM</name>
<dbReference type="Pfam" id="PF20227">
    <property type="entry name" value="DUF6586"/>
    <property type="match status" value="1"/>
</dbReference>
<accession>A0ABV7VWU0</accession>
<dbReference type="Proteomes" id="UP001595722">
    <property type="component" value="Unassembled WGS sequence"/>
</dbReference>
<protein>
    <submittedName>
        <fullName evidence="1">DUF6586 family protein</fullName>
    </submittedName>
</protein>
<proteinExistence type="predicted"/>
<evidence type="ECO:0000313" key="1">
    <source>
        <dbReference type="EMBL" id="MFC3680986.1"/>
    </source>
</evidence>
<gene>
    <name evidence="1" type="ORF">ACFOMG_12840</name>
</gene>
<dbReference type="InterPro" id="IPR046493">
    <property type="entry name" value="DUF6586"/>
</dbReference>